<protein>
    <submittedName>
        <fullName evidence="2">Uncharacterized protein</fullName>
    </submittedName>
</protein>
<accession>A0A6A6A6P5</accession>
<gene>
    <name evidence="2" type="ORF">P153DRAFT_70724</name>
</gene>
<keyword evidence="1" id="KW-0472">Membrane</keyword>
<sequence length="92" mass="10760">MFFQKESLSCHVVHQKWERGNVWQAWLSPVVVVPLCTFFFWEGLVCHGRLLRGACCPFNEFPCRDVLFCLSVLVTARHFSHLRSILEYSLSI</sequence>
<dbReference type="EMBL" id="ML977512">
    <property type="protein sequence ID" value="KAF2126813.1"/>
    <property type="molecule type" value="Genomic_DNA"/>
</dbReference>
<feature type="transmembrane region" description="Helical" evidence="1">
    <location>
        <begin position="23"/>
        <end position="41"/>
    </location>
</feature>
<keyword evidence="3" id="KW-1185">Reference proteome</keyword>
<name>A0A6A6A6P5_9PLEO</name>
<keyword evidence="1" id="KW-0812">Transmembrane</keyword>
<evidence type="ECO:0000313" key="2">
    <source>
        <dbReference type="EMBL" id="KAF2126813.1"/>
    </source>
</evidence>
<evidence type="ECO:0000256" key="1">
    <source>
        <dbReference type="SAM" id="Phobius"/>
    </source>
</evidence>
<dbReference type="Proteomes" id="UP000799771">
    <property type="component" value="Unassembled WGS sequence"/>
</dbReference>
<evidence type="ECO:0000313" key="3">
    <source>
        <dbReference type="Proteomes" id="UP000799771"/>
    </source>
</evidence>
<organism evidence="2 3">
    <name type="scientific">Dothidotthia symphoricarpi CBS 119687</name>
    <dbReference type="NCBI Taxonomy" id="1392245"/>
    <lineage>
        <taxon>Eukaryota</taxon>
        <taxon>Fungi</taxon>
        <taxon>Dikarya</taxon>
        <taxon>Ascomycota</taxon>
        <taxon>Pezizomycotina</taxon>
        <taxon>Dothideomycetes</taxon>
        <taxon>Pleosporomycetidae</taxon>
        <taxon>Pleosporales</taxon>
        <taxon>Dothidotthiaceae</taxon>
        <taxon>Dothidotthia</taxon>
    </lineage>
</organism>
<proteinExistence type="predicted"/>
<dbReference type="GeneID" id="54413787"/>
<dbReference type="AlphaFoldDB" id="A0A6A6A6P5"/>
<reference evidence="2" key="1">
    <citation type="journal article" date="2020" name="Stud. Mycol.">
        <title>101 Dothideomycetes genomes: a test case for predicting lifestyles and emergence of pathogens.</title>
        <authorList>
            <person name="Haridas S."/>
            <person name="Albert R."/>
            <person name="Binder M."/>
            <person name="Bloem J."/>
            <person name="Labutti K."/>
            <person name="Salamov A."/>
            <person name="Andreopoulos B."/>
            <person name="Baker S."/>
            <person name="Barry K."/>
            <person name="Bills G."/>
            <person name="Bluhm B."/>
            <person name="Cannon C."/>
            <person name="Castanera R."/>
            <person name="Culley D."/>
            <person name="Daum C."/>
            <person name="Ezra D."/>
            <person name="Gonzalez J."/>
            <person name="Henrissat B."/>
            <person name="Kuo A."/>
            <person name="Liang C."/>
            <person name="Lipzen A."/>
            <person name="Lutzoni F."/>
            <person name="Magnuson J."/>
            <person name="Mondo S."/>
            <person name="Nolan M."/>
            <person name="Ohm R."/>
            <person name="Pangilinan J."/>
            <person name="Park H.-J."/>
            <person name="Ramirez L."/>
            <person name="Alfaro M."/>
            <person name="Sun H."/>
            <person name="Tritt A."/>
            <person name="Yoshinaga Y."/>
            <person name="Zwiers L.-H."/>
            <person name="Turgeon B."/>
            <person name="Goodwin S."/>
            <person name="Spatafora J."/>
            <person name="Crous P."/>
            <person name="Grigoriev I."/>
        </authorList>
    </citation>
    <scope>NUCLEOTIDE SEQUENCE</scope>
    <source>
        <strain evidence="2">CBS 119687</strain>
    </source>
</reference>
<dbReference type="RefSeq" id="XP_033521205.1">
    <property type="nucleotide sequence ID" value="XM_033673355.1"/>
</dbReference>
<keyword evidence="1" id="KW-1133">Transmembrane helix</keyword>